<evidence type="ECO:0000313" key="1">
    <source>
        <dbReference type="EMBL" id="KAJ8115176.1"/>
    </source>
</evidence>
<accession>A0ACC2IJ24</accession>
<comment type="caution">
    <text evidence="1">The sequence shown here is derived from an EMBL/GenBank/DDBJ whole genome shotgun (WGS) entry which is preliminary data.</text>
</comment>
<proteinExistence type="predicted"/>
<evidence type="ECO:0000313" key="2">
    <source>
        <dbReference type="Proteomes" id="UP001153331"/>
    </source>
</evidence>
<keyword evidence="2" id="KW-1185">Reference proteome</keyword>
<dbReference type="EMBL" id="JAPHNI010000154">
    <property type="protein sequence ID" value="KAJ8115176.1"/>
    <property type="molecule type" value="Genomic_DNA"/>
</dbReference>
<reference evidence="1" key="1">
    <citation type="submission" date="2022-11" db="EMBL/GenBank/DDBJ databases">
        <title>Genome Sequence of Boeremia exigua.</title>
        <authorList>
            <person name="Buettner E."/>
        </authorList>
    </citation>
    <scope>NUCLEOTIDE SEQUENCE</scope>
    <source>
        <strain evidence="1">CU02</strain>
    </source>
</reference>
<gene>
    <name evidence="1" type="ORF">OPT61_g3119</name>
</gene>
<sequence>MSKNLTTSPYWVVHREHNDRLAHERALNDQVEQLQVKLESSERELRESNTSTRNAQQALDQSKMELDRTETKLAATGGTVSILQQCRTHVLQQDLGQLAEAMKFRIPVIECIPPESLQEATERATNDICTLIKALLVRCSKLTTNTTQLGERRMKDANQADAVQEELHDLQIQLSQLQDLAITVTDFAATWTCRH</sequence>
<protein>
    <submittedName>
        <fullName evidence="1">Uncharacterized protein</fullName>
    </submittedName>
</protein>
<dbReference type="Proteomes" id="UP001153331">
    <property type="component" value="Unassembled WGS sequence"/>
</dbReference>
<name>A0ACC2IJ24_9PLEO</name>
<organism evidence="1 2">
    <name type="scientific">Boeremia exigua</name>
    <dbReference type="NCBI Taxonomy" id="749465"/>
    <lineage>
        <taxon>Eukaryota</taxon>
        <taxon>Fungi</taxon>
        <taxon>Dikarya</taxon>
        <taxon>Ascomycota</taxon>
        <taxon>Pezizomycotina</taxon>
        <taxon>Dothideomycetes</taxon>
        <taxon>Pleosporomycetidae</taxon>
        <taxon>Pleosporales</taxon>
        <taxon>Pleosporineae</taxon>
        <taxon>Didymellaceae</taxon>
        <taxon>Boeremia</taxon>
    </lineage>
</organism>